<evidence type="ECO:0000313" key="1">
    <source>
        <dbReference type="EMBL" id="ANZ46424.1"/>
    </source>
</evidence>
<reference evidence="1" key="1">
    <citation type="submission" date="2016-08" db="EMBL/GenBank/DDBJ databases">
        <title>Complete genome of Cloacibacillus porcorum.</title>
        <authorList>
            <person name="Looft T."/>
            <person name="Bayles D.O."/>
            <person name="Alt D.P."/>
        </authorList>
    </citation>
    <scope>NUCLEOTIDE SEQUENCE [LARGE SCALE GENOMIC DNA]</scope>
    <source>
        <strain evidence="1">CL-84</strain>
    </source>
</reference>
<dbReference type="OrthoDB" id="9811308at2"/>
<sequence length="101" mass="10799">MSKIVFLSILMMCVTAPSRILPPFFLTGRRLPPFVSSVLSYIPFAVIGSLVFPDILWATGDFKSSAAATVVAFLTGWFSGNILVVLPASIAAAFIVTQLGF</sequence>
<keyword evidence="2" id="KW-1185">Reference proteome</keyword>
<accession>A0A1B2I8V1</accession>
<dbReference type="Proteomes" id="UP000093044">
    <property type="component" value="Chromosome"/>
</dbReference>
<protein>
    <submittedName>
        <fullName evidence="1">Uncharacterized protein</fullName>
    </submittedName>
</protein>
<dbReference type="EMBL" id="CP016757">
    <property type="protein sequence ID" value="ANZ46424.1"/>
    <property type="molecule type" value="Genomic_DNA"/>
</dbReference>
<dbReference type="InterPro" id="IPR008407">
    <property type="entry name" value="Brnchd-chn_aa_trnsp_AzlD"/>
</dbReference>
<organism evidence="1 2">
    <name type="scientific">Cloacibacillus porcorum</name>
    <dbReference type="NCBI Taxonomy" id="1197717"/>
    <lineage>
        <taxon>Bacteria</taxon>
        <taxon>Thermotogati</taxon>
        <taxon>Synergistota</taxon>
        <taxon>Synergistia</taxon>
        <taxon>Synergistales</taxon>
        <taxon>Synergistaceae</taxon>
        <taxon>Cloacibacillus</taxon>
    </lineage>
</organism>
<dbReference type="STRING" id="1197717.BED41_15735"/>
<evidence type="ECO:0000313" key="2">
    <source>
        <dbReference type="Proteomes" id="UP000093044"/>
    </source>
</evidence>
<gene>
    <name evidence="1" type="ORF">BED41_15735</name>
</gene>
<dbReference type="Pfam" id="PF05437">
    <property type="entry name" value="AzlD"/>
    <property type="match status" value="1"/>
</dbReference>
<dbReference type="AlphaFoldDB" id="A0A1B2I8V1"/>
<name>A0A1B2I8V1_9BACT</name>
<dbReference type="GeneID" id="83059298"/>
<proteinExistence type="predicted"/>
<dbReference type="KEGG" id="cpor:BED41_15735"/>
<dbReference type="RefSeq" id="WP_066748529.1">
    <property type="nucleotide sequence ID" value="NZ_CALCLR010000103.1"/>
</dbReference>